<protein>
    <submittedName>
        <fullName evidence="2">Uncharacterized protein</fullName>
    </submittedName>
</protein>
<proteinExistence type="predicted"/>
<evidence type="ECO:0000313" key="2">
    <source>
        <dbReference type="EMBL" id="HJC38836.1"/>
    </source>
</evidence>
<dbReference type="EMBL" id="DWWK01000106">
    <property type="protein sequence ID" value="HJC38836.1"/>
    <property type="molecule type" value="Genomic_DNA"/>
</dbReference>
<feature type="signal peptide" evidence="1">
    <location>
        <begin position="1"/>
        <end position="24"/>
    </location>
</feature>
<evidence type="ECO:0000256" key="1">
    <source>
        <dbReference type="SAM" id="SignalP"/>
    </source>
</evidence>
<name>A0A9D2SYI9_9FIRM</name>
<comment type="caution">
    <text evidence="2">The sequence shown here is derived from an EMBL/GenBank/DDBJ whole genome shotgun (WGS) entry which is preliminary data.</text>
</comment>
<reference evidence="2" key="1">
    <citation type="journal article" date="2021" name="PeerJ">
        <title>Extensive microbial diversity within the chicken gut microbiome revealed by metagenomics and culture.</title>
        <authorList>
            <person name="Gilroy R."/>
            <person name="Ravi A."/>
            <person name="Getino M."/>
            <person name="Pursley I."/>
            <person name="Horton D.L."/>
            <person name="Alikhan N.F."/>
            <person name="Baker D."/>
            <person name="Gharbi K."/>
            <person name="Hall N."/>
            <person name="Watson M."/>
            <person name="Adriaenssens E.M."/>
            <person name="Foster-Nyarko E."/>
            <person name="Jarju S."/>
            <person name="Secka A."/>
            <person name="Antonio M."/>
            <person name="Oren A."/>
            <person name="Chaudhuri R.R."/>
            <person name="La Ragione R."/>
            <person name="Hildebrand F."/>
            <person name="Pallen M.J."/>
        </authorList>
    </citation>
    <scope>NUCLEOTIDE SEQUENCE</scope>
    <source>
        <strain evidence="2">ChiGjej1B1-1692</strain>
    </source>
</reference>
<dbReference type="PROSITE" id="PS51257">
    <property type="entry name" value="PROKAR_LIPOPROTEIN"/>
    <property type="match status" value="1"/>
</dbReference>
<keyword evidence="1" id="KW-0732">Signal</keyword>
<evidence type="ECO:0000313" key="3">
    <source>
        <dbReference type="Proteomes" id="UP000823894"/>
    </source>
</evidence>
<dbReference type="AlphaFoldDB" id="A0A9D2SYI9"/>
<dbReference type="Proteomes" id="UP000823894">
    <property type="component" value="Unassembled WGS sequence"/>
</dbReference>
<accession>A0A9D2SYI9</accession>
<sequence>MKKKVIAVFLAAVSCMAMSVTAMASESTQEISAVLTADPTYTVTIPATVNMGNDGTTVDVTASEVENLAEGQKISVTIAGTNYFRNQLVLEADRDLVDVNHARTLRYQIISEDGEVIETTGQDTATGSEVVSFTGNETKQYQIKPVIVDANRDRLVAGVPYTGSITFGIELADAE</sequence>
<gene>
    <name evidence="2" type="ORF">H9757_07215</name>
</gene>
<feature type="chain" id="PRO_5039285582" evidence="1">
    <location>
        <begin position="25"/>
        <end position="175"/>
    </location>
</feature>
<organism evidence="2 3">
    <name type="scientific">Candidatus Mediterraneibacter faecigallinarum</name>
    <dbReference type="NCBI Taxonomy" id="2838669"/>
    <lineage>
        <taxon>Bacteria</taxon>
        <taxon>Bacillati</taxon>
        <taxon>Bacillota</taxon>
        <taxon>Clostridia</taxon>
        <taxon>Lachnospirales</taxon>
        <taxon>Lachnospiraceae</taxon>
        <taxon>Mediterraneibacter</taxon>
    </lineage>
</organism>
<reference evidence="2" key="2">
    <citation type="submission" date="2021-04" db="EMBL/GenBank/DDBJ databases">
        <authorList>
            <person name="Gilroy R."/>
        </authorList>
    </citation>
    <scope>NUCLEOTIDE SEQUENCE</scope>
    <source>
        <strain evidence="2">ChiGjej1B1-1692</strain>
    </source>
</reference>